<name>A0A8H5MCZ2_9AGAR</name>
<feature type="region of interest" description="Disordered" evidence="1">
    <location>
        <begin position="117"/>
        <end position="142"/>
    </location>
</feature>
<organism evidence="2 3">
    <name type="scientific">Collybiopsis confluens</name>
    <dbReference type="NCBI Taxonomy" id="2823264"/>
    <lineage>
        <taxon>Eukaryota</taxon>
        <taxon>Fungi</taxon>
        <taxon>Dikarya</taxon>
        <taxon>Basidiomycota</taxon>
        <taxon>Agaricomycotina</taxon>
        <taxon>Agaricomycetes</taxon>
        <taxon>Agaricomycetidae</taxon>
        <taxon>Agaricales</taxon>
        <taxon>Marasmiineae</taxon>
        <taxon>Omphalotaceae</taxon>
        <taxon>Collybiopsis</taxon>
    </lineage>
</organism>
<accession>A0A8H5MCZ2</accession>
<dbReference type="Proteomes" id="UP000518752">
    <property type="component" value="Unassembled WGS sequence"/>
</dbReference>
<feature type="compositionally biased region" description="Basic and acidic residues" evidence="1">
    <location>
        <begin position="69"/>
        <end position="78"/>
    </location>
</feature>
<dbReference type="OrthoDB" id="3236040at2759"/>
<feature type="compositionally biased region" description="Polar residues" evidence="1">
    <location>
        <begin position="1"/>
        <end position="26"/>
    </location>
</feature>
<evidence type="ECO:0000313" key="2">
    <source>
        <dbReference type="EMBL" id="KAF5389885.1"/>
    </source>
</evidence>
<feature type="region of interest" description="Disordered" evidence="1">
    <location>
        <begin position="1"/>
        <end position="49"/>
    </location>
</feature>
<feature type="compositionally biased region" description="Low complexity" evidence="1">
    <location>
        <begin position="127"/>
        <end position="137"/>
    </location>
</feature>
<evidence type="ECO:0000256" key="1">
    <source>
        <dbReference type="SAM" id="MobiDB-lite"/>
    </source>
</evidence>
<gene>
    <name evidence="2" type="ORF">D9757_003633</name>
</gene>
<comment type="caution">
    <text evidence="2">The sequence shown here is derived from an EMBL/GenBank/DDBJ whole genome shotgun (WGS) entry which is preliminary data.</text>
</comment>
<proteinExistence type="predicted"/>
<reference evidence="2 3" key="1">
    <citation type="journal article" date="2020" name="ISME J.">
        <title>Uncovering the hidden diversity of litter-decomposition mechanisms in mushroom-forming fungi.</title>
        <authorList>
            <person name="Floudas D."/>
            <person name="Bentzer J."/>
            <person name="Ahren D."/>
            <person name="Johansson T."/>
            <person name="Persson P."/>
            <person name="Tunlid A."/>
        </authorList>
    </citation>
    <scope>NUCLEOTIDE SEQUENCE [LARGE SCALE GENOMIC DNA]</scope>
    <source>
        <strain evidence="2 3">CBS 406.79</strain>
    </source>
</reference>
<feature type="region of interest" description="Disordered" evidence="1">
    <location>
        <begin position="69"/>
        <end position="88"/>
    </location>
</feature>
<dbReference type="EMBL" id="JAACJN010000019">
    <property type="protein sequence ID" value="KAF5389885.1"/>
    <property type="molecule type" value="Genomic_DNA"/>
</dbReference>
<protein>
    <submittedName>
        <fullName evidence="2">Uncharacterized protein</fullName>
    </submittedName>
</protein>
<evidence type="ECO:0000313" key="3">
    <source>
        <dbReference type="Proteomes" id="UP000518752"/>
    </source>
</evidence>
<dbReference type="AlphaFoldDB" id="A0A8H5MCZ2"/>
<sequence length="211" mass="23122">MPSLRRTMSSPAVRSSPYPTLSSAAHLNTGPLTRPAHGHRRSSGSDTSTRRVLADIEWWRVTEGQRDFEAEAEQDVHGRSPQSPTENLMDSLEGLVSPVWPGFSECLPELFTVVPQTPPRRGHRLESSTSSVESTPEPSDDQIEGLRLGLQYVDLDSDANLPSALSIAQPSTPLPMARSFASSSRVPSRDFTYDYPEFSISSLSPSIEISN</sequence>
<keyword evidence="3" id="KW-1185">Reference proteome</keyword>